<dbReference type="SUPFAM" id="SSF117281">
    <property type="entry name" value="Kelch motif"/>
    <property type="match status" value="1"/>
</dbReference>
<dbReference type="InterPro" id="IPR011333">
    <property type="entry name" value="SKP1/BTB/POZ_sf"/>
</dbReference>
<dbReference type="PROSITE" id="PS50097">
    <property type="entry name" value="BTB"/>
    <property type="match status" value="1"/>
</dbReference>
<dbReference type="SMART" id="SM00225">
    <property type="entry name" value="BTB"/>
    <property type="match status" value="1"/>
</dbReference>
<keyword evidence="7" id="KW-0256">Endoplasmic reticulum</keyword>
<dbReference type="GO" id="GO:0005856">
    <property type="term" value="C:cytoskeleton"/>
    <property type="evidence" value="ECO:0007669"/>
    <property type="project" value="UniProtKB-SubCell"/>
</dbReference>
<comment type="subcellular location">
    <subcellularLocation>
        <location evidence="1">Cytoplasm</location>
        <location evidence="1">Cytoskeleton</location>
    </subcellularLocation>
    <subcellularLocation>
        <location evidence="3">Endoplasmic reticulum membrane</location>
    </subcellularLocation>
    <subcellularLocation>
        <location evidence="2">Sarcoplasmic reticulum membrane</location>
    </subcellularLocation>
</comment>
<keyword evidence="13" id="KW-1185">Reference proteome</keyword>
<sequence length="587" mass="66479">MDPRCELTLLQDGLKELLNENKFVDCTLKIGDRCFPCHRLIMAACSPYFRELFFSEDGKEKESSKEVVLDDVDPNIMDMIIQYLYSAEIDLTDDNVQEIFAVANRFQIPSVFTVCVNYLQKKLSLSNCLAVFRLGLVLGVPRLAIAARDFIADRFETVAAEEEFLQLAPHELLALIGGDTLNVEKEEVVFESVMKWVRSDKAKRAKNLGEAFECIRFRLLPEKYFREKVETDDIIKADPELLKKLQVIKDVFGGKLPEKKPKEKKEGEVNGEAGAEEEEELLPGYLNDNRRLGMYGRDLILMINDTAAVAYDVAENECFLAAMAEQLPKNHVSLLLWNLFVILKLFYLIQLDSIAADWRAMPPMPSPRCLFSMGECANLLFAIAGKDLQTNESLDSVMCYDTEKMKWHETKKLPLRIHGHSVVSHNNLVYCIGGKTDDNKAINKMFVYNHKQSEWRELAAMKTPRAMFGAIVHKGKIIVTGGVNEEGLTALSEVYDFGTNKWDTFTEFPQERSSVNLVSTLGGNLFAIGGFAIVELEDKNIGPSEITDVWQYEEDKKTWSGMLREMRYASGSSCVGMRLNAARMPKL</sequence>
<dbReference type="Gene3D" id="3.30.710.10">
    <property type="entry name" value="Potassium Channel Kv1.1, Chain A"/>
    <property type="match status" value="1"/>
</dbReference>
<evidence type="ECO:0000256" key="9">
    <source>
        <dbReference type="ARBA" id="ARBA00023136"/>
    </source>
</evidence>
<keyword evidence="9" id="KW-0472">Membrane</keyword>
<dbReference type="PIRSF" id="PIRSF037037">
    <property type="entry name" value="Kelch-like_protein_gigaxonin"/>
    <property type="match status" value="1"/>
</dbReference>
<dbReference type="InterPro" id="IPR015915">
    <property type="entry name" value="Kelch-typ_b-propeller"/>
</dbReference>
<proteinExistence type="predicted"/>
<name>A0A673H696_9TELE</name>
<dbReference type="InterPro" id="IPR006652">
    <property type="entry name" value="Kelch_1"/>
</dbReference>
<evidence type="ECO:0000256" key="10">
    <source>
        <dbReference type="ARBA" id="ARBA00023212"/>
    </source>
</evidence>
<organism evidence="12 13">
    <name type="scientific">Sinocyclocheilus rhinocerous</name>
    <dbReference type="NCBI Taxonomy" id="307959"/>
    <lineage>
        <taxon>Eukaryota</taxon>
        <taxon>Metazoa</taxon>
        <taxon>Chordata</taxon>
        <taxon>Craniata</taxon>
        <taxon>Vertebrata</taxon>
        <taxon>Euteleostomi</taxon>
        <taxon>Actinopterygii</taxon>
        <taxon>Neopterygii</taxon>
        <taxon>Teleostei</taxon>
        <taxon>Ostariophysi</taxon>
        <taxon>Cypriniformes</taxon>
        <taxon>Cyprinidae</taxon>
        <taxon>Cyprininae</taxon>
        <taxon>Sinocyclocheilus</taxon>
    </lineage>
</organism>
<dbReference type="InterPro" id="IPR000210">
    <property type="entry name" value="BTB/POZ_dom"/>
</dbReference>
<evidence type="ECO:0000256" key="5">
    <source>
        <dbReference type="ARBA" id="ARBA00022490"/>
    </source>
</evidence>
<dbReference type="SUPFAM" id="SSF54695">
    <property type="entry name" value="POZ domain"/>
    <property type="match status" value="1"/>
</dbReference>
<evidence type="ECO:0000256" key="3">
    <source>
        <dbReference type="ARBA" id="ARBA00004586"/>
    </source>
</evidence>
<dbReference type="PANTHER" id="PTHR24412:SF146">
    <property type="entry name" value="KELCH-LIKE PROTEIN 41"/>
    <property type="match status" value="1"/>
</dbReference>
<dbReference type="Ensembl" id="ENSSRHT00000022768.1">
    <property type="protein sequence ID" value="ENSSRHP00000022085.1"/>
    <property type="gene ID" value="ENSSRHG00000011721.1"/>
</dbReference>
<dbReference type="Pfam" id="PF07707">
    <property type="entry name" value="BACK"/>
    <property type="match status" value="1"/>
</dbReference>
<dbReference type="SMART" id="SM00875">
    <property type="entry name" value="BACK"/>
    <property type="match status" value="1"/>
</dbReference>
<reference evidence="12" key="1">
    <citation type="submission" date="2025-08" db="UniProtKB">
        <authorList>
            <consortium name="Ensembl"/>
        </authorList>
    </citation>
    <scope>IDENTIFICATION</scope>
</reference>
<evidence type="ECO:0000313" key="12">
    <source>
        <dbReference type="Ensembl" id="ENSSRHP00000022085.1"/>
    </source>
</evidence>
<evidence type="ECO:0000256" key="8">
    <source>
        <dbReference type="ARBA" id="ARBA00022951"/>
    </source>
</evidence>
<dbReference type="GO" id="GO:0033017">
    <property type="term" value="C:sarcoplasmic reticulum membrane"/>
    <property type="evidence" value="ECO:0007669"/>
    <property type="project" value="UniProtKB-SubCell"/>
</dbReference>
<dbReference type="Gene3D" id="2.120.10.80">
    <property type="entry name" value="Kelch-type beta propeller"/>
    <property type="match status" value="1"/>
</dbReference>
<gene>
    <name evidence="12" type="primary">LOC107709061</name>
</gene>
<keyword evidence="6" id="KW-0677">Repeat</keyword>
<dbReference type="GO" id="GO:0048741">
    <property type="term" value="P:skeletal muscle fiber development"/>
    <property type="evidence" value="ECO:0007669"/>
    <property type="project" value="UniProtKB-ARBA"/>
</dbReference>
<evidence type="ECO:0000256" key="6">
    <source>
        <dbReference type="ARBA" id="ARBA00022737"/>
    </source>
</evidence>
<dbReference type="Proteomes" id="UP000472270">
    <property type="component" value="Unassembled WGS sequence"/>
</dbReference>
<evidence type="ECO:0000256" key="2">
    <source>
        <dbReference type="ARBA" id="ARBA00004449"/>
    </source>
</evidence>
<protein>
    <submittedName>
        <fullName evidence="12">Kelch-like protein 41b</fullName>
    </submittedName>
</protein>
<dbReference type="Pfam" id="PF00651">
    <property type="entry name" value="BTB"/>
    <property type="match status" value="1"/>
</dbReference>
<keyword evidence="8" id="KW-0703">Sarcoplasmic reticulum</keyword>
<dbReference type="InterPro" id="IPR017096">
    <property type="entry name" value="BTB-kelch_protein"/>
</dbReference>
<dbReference type="SMART" id="SM00612">
    <property type="entry name" value="Kelch"/>
    <property type="match status" value="3"/>
</dbReference>
<evidence type="ECO:0000256" key="7">
    <source>
        <dbReference type="ARBA" id="ARBA00022824"/>
    </source>
</evidence>
<feature type="domain" description="BTB" evidence="11">
    <location>
        <begin position="24"/>
        <end position="93"/>
    </location>
</feature>
<dbReference type="CDD" id="cd18517">
    <property type="entry name" value="BACK_KLHL41_KBTBD10"/>
    <property type="match status" value="1"/>
</dbReference>
<dbReference type="AlphaFoldDB" id="A0A673H696"/>
<evidence type="ECO:0000256" key="4">
    <source>
        <dbReference type="ARBA" id="ARBA00022441"/>
    </source>
</evidence>
<dbReference type="Gene3D" id="1.25.40.420">
    <property type="match status" value="1"/>
</dbReference>
<dbReference type="InterPro" id="IPR011705">
    <property type="entry name" value="BACK"/>
</dbReference>
<evidence type="ECO:0000259" key="11">
    <source>
        <dbReference type="PROSITE" id="PS50097"/>
    </source>
</evidence>
<keyword evidence="4" id="KW-0880">Kelch repeat</keyword>
<dbReference type="Pfam" id="PF24681">
    <property type="entry name" value="Kelch_KLHDC2_KLHL20_DRC7"/>
    <property type="match status" value="1"/>
</dbReference>
<evidence type="ECO:0000256" key="1">
    <source>
        <dbReference type="ARBA" id="ARBA00004245"/>
    </source>
</evidence>
<dbReference type="PANTHER" id="PTHR24412">
    <property type="entry name" value="KELCH PROTEIN"/>
    <property type="match status" value="1"/>
</dbReference>
<accession>A0A673H696</accession>
<evidence type="ECO:0000313" key="13">
    <source>
        <dbReference type="Proteomes" id="UP000472270"/>
    </source>
</evidence>
<keyword evidence="5" id="KW-0963">Cytoplasm</keyword>
<reference evidence="12" key="2">
    <citation type="submission" date="2025-09" db="UniProtKB">
        <authorList>
            <consortium name="Ensembl"/>
        </authorList>
    </citation>
    <scope>IDENTIFICATION</scope>
</reference>
<keyword evidence="10" id="KW-0206">Cytoskeleton</keyword>